<sequence length="155" mass="17991">MPEAELIDHVGLDSAVYLRIYLLWHRARKSSGYWNVIYIHMFVLCSGCFWIQFMKIMPILKQTLPDLESDDGDGFFPMVLVQIPMCNEMEVYQQSIGAICSLNWPKFKILIQVLDDSDDPTAKLLIKEKGNTCIYIKDDHALRIMKKSKFLLLQS</sequence>
<evidence type="ECO:0000313" key="2">
    <source>
        <dbReference type="Proteomes" id="UP001055879"/>
    </source>
</evidence>
<protein>
    <submittedName>
        <fullName evidence="1">Uncharacterized protein</fullName>
    </submittedName>
</protein>
<accession>A0ACB8Y5M6</accession>
<organism evidence="1 2">
    <name type="scientific">Arctium lappa</name>
    <name type="common">Greater burdock</name>
    <name type="synonym">Lappa major</name>
    <dbReference type="NCBI Taxonomy" id="4217"/>
    <lineage>
        <taxon>Eukaryota</taxon>
        <taxon>Viridiplantae</taxon>
        <taxon>Streptophyta</taxon>
        <taxon>Embryophyta</taxon>
        <taxon>Tracheophyta</taxon>
        <taxon>Spermatophyta</taxon>
        <taxon>Magnoliopsida</taxon>
        <taxon>eudicotyledons</taxon>
        <taxon>Gunneridae</taxon>
        <taxon>Pentapetalae</taxon>
        <taxon>asterids</taxon>
        <taxon>campanulids</taxon>
        <taxon>Asterales</taxon>
        <taxon>Asteraceae</taxon>
        <taxon>Carduoideae</taxon>
        <taxon>Cardueae</taxon>
        <taxon>Arctiinae</taxon>
        <taxon>Arctium</taxon>
    </lineage>
</organism>
<name>A0ACB8Y5M6_ARCLA</name>
<reference evidence="1 2" key="2">
    <citation type="journal article" date="2022" name="Mol. Ecol. Resour.">
        <title>The genomes of chicory, endive, great burdock and yacon provide insights into Asteraceae paleo-polyploidization history and plant inulin production.</title>
        <authorList>
            <person name="Fan W."/>
            <person name="Wang S."/>
            <person name="Wang H."/>
            <person name="Wang A."/>
            <person name="Jiang F."/>
            <person name="Liu H."/>
            <person name="Zhao H."/>
            <person name="Xu D."/>
            <person name="Zhang Y."/>
        </authorList>
    </citation>
    <scope>NUCLEOTIDE SEQUENCE [LARGE SCALE GENOMIC DNA]</scope>
    <source>
        <strain evidence="2">cv. Niubang</strain>
    </source>
</reference>
<evidence type="ECO:0000313" key="1">
    <source>
        <dbReference type="EMBL" id="KAI3678890.1"/>
    </source>
</evidence>
<proteinExistence type="predicted"/>
<gene>
    <name evidence="1" type="ORF">L6452_38194</name>
</gene>
<dbReference type="EMBL" id="CM042060">
    <property type="protein sequence ID" value="KAI3678890.1"/>
    <property type="molecule type" value="Genomic_DNA"/>
</dbReference>
<keyword evidence="2" id="KW-1185">Reference proteome</keyword>
<comment type="caution">
    <text evidence="1">The sequence shown here is derived from an EMBL/GenBank/DDBJ whole genome shotgun (WGS) entry which is preliminary data.</text>
</comment>
<reference evidence="2" key="1">
    <citation type="journal article" date="2022" name="Mol. Ecol. Resour.">
        <title>The genomes of chicory, endive, great burdock and yacon provide insights into Asteraceae palaeo-polyploidization history and plant inulin production.</title>
        <authorList>
            <person name="Fan W."/>
            <person name="Wang S."/>
            <person name="Wang H."/>
            <person name="Wang A."/>
            <person name="Jiang F."/>
            <person name="Liu H."/>
            <person name="Zhao H."/>
            <person name="Xu D."/>
            <person name="Zhang Y."/>
        </authorList>
    </citation>
    <scope>NUCLEOTIDE SEQUENCE [LARGE SCALE GENOMIC DNA]</scope>
    <source>
        <strain evidence="2">cv. Niubang</strain>
    </source>
</reference>
<dbReference type="Proteomes" id="UP001055879">
    <property type="component" value="Linkage Group LG14"/>
</dbReference>